<protein>
    <recommendedName>
        <fullName evidence="4">SRCR domain-containing protein</fullName>
    </recommendedName>
</protein>
<proteinExistence type="predicted"/>
<evidence type="ECO:0000256" key="3">
    <source>
        <dbReference type="SAM" id="MobiDB-lite"/>
    </source>
</evidence>
<evidence type="ECO:0000259" key="4">
    <source>
        <dbReference type="PROSITE" id="PS50287"/>
    </source>
</evidence>
<dbReference type="SUPFAM" id="SSF56487">
    <property type="entry name" value="SRCR-like"/>
    <property type="match status" value="1"/>
</dbReference>
<accession>A0A448XDR2</accession>
<comment type="caution">
    <text evidence="5">The sequence shown here is derived from an EMBL/GenBank/DDBJ whole genome shotgun (WGS) entry which is preliminary data.</text>
</comment>
<evidence type="ECO:0000313" key="5">
    <source>
        <dbReference type="EMBL" id="VEL34300.1"/>
    </source>
</evidence>
<feature type="compositionally biased region" description="Polar residues" evidence="3">
    <location>
        <begin position="22"/>
        <end position="46"/>
    </location>
</feature>
<dbReference type="GO" id="GO:0016020">
    <property type="term" value="C:membrane"/>
    <property type="evidence" value="ECO:0007669"/>
    <property type="project" value="InterPro"/>
</dbReference>
<name>A0A448XDR2_9PLAT</name>
<feature type="domain" description="SRCR" evidence="4">
    <location>
        <begin position="113"/>
        <end position="143"/>
    </location>
</feature>
<evidence type="ECO:0000313" key="6">
    <source>
        <dbReference type="Proteomes" id="UP000784294"/>
    </source>
</evidence>
<sequence>MKQRQHESSSKANRQLIKRNRQSSSGGTDLRISSPNTFTRNGNELNTYKKMTRGAARYLFSWFDKKIIFTRQEEADHSNHLSPAPVSDILSTKEPTLLAKVSTTTGFRLPKNIRLVDGSEVRFGLLQIWTAGRWRWVCSYGQE</sequence>
<evidence type="ECO:0000256" key="1">
    <source>
        <dbReference type="ARBA" id="ARBA00023157"/>
    </source>
</evidence>
<keyword evidence="1" id="KW-1015">Disulfide bond</keyword>
<dbReference type="InterPro" id="IPR001190">
    <property type="entry name" value="SRCR"/>
</dbReference>
<evidence type="ECO:0000256" key="2">
    <source>
        <dbReference type="PROSITE-ProRule" id="PRU00196"/>
    </source>
</evidence>
<comment type="caution">
    <text evidence="2">Lacks conserved residue(s) required for the propagation of feature annotation.</text>
</comment>
<feature type="region of interest" description="Disordered" evidence="3">
    <location>
        <begin position="1"/>
        <end position="46"/>
    </location>
</feature>
<keyword evidence="6" id="KW-1185">Reference proteome</keyword>
<organism evidence="5 6">
    <name type="scientific">Protopolystoma xenopodis</name>
    <dbReference type="NCBI Taxonomy" id="117903"/>
    <lineage>
        <taxon>Eukaryota</taxon>
        <taxon>Metazoa</taxon>
        <taxon>Spiralia</taxon>
        <taxon>Lophotrochozoa</taxon>
        <taxon>Platyhelminthes</taxon>
        <taxon>Monogenea</taxon>
        <taxon>Polyopisthocotylea</taxon>
        <taxon>Polystomatidea</taxon>
        <taxon>Polystomatidae</taxon>
        <taxon>Protopolystoma</taxon>
    </lineage>
</organism>
<dbReference type="AlphaFoldDB" id="A0A448XDR2"/>
<reference evidence="5" key="1">
    <citation type="submission" date="2018-11" db="EMBL/GenBank/DDBJ databases">
        <authorList>
            <consortium name="Pathogen Informatics"/>
        </authorList>
    </citation>
    <scope>NUCLEOTIDE SEQUENCE</scope>
</reference>
<gene>
    <name evidence="5" type="ORF">PXEA_LOCUS27740</name>
</gene>
<dbReference type="OrthoDB" id="536948at2759"/>
<dbReference type="InterPro" id="IPR036772">
    <property type="entry name" value="SRCR-like_dom_sf"/>
</dbReference>
<dbReference type="EMBL" id="CAAALY010247376">
    <property type="protein sequence ID" value="VEL34300.1"/>
    <property type="molecule type" value="Genomic_DNA"/>
</dbReference>
<dbReference type="Proteomes" id="UP000784294">
    <property type="component" value="Unassembled WGS sequence"/>
</dbReference>
<dbReference type="PROSITE" id="PS50287">
    <property type="entry name" value="SRCR_2"/>
    <property type="match status" value="1"/>
</dbReference>